<dbReference type="Pfam" id="PF03358">
    <property type="entry name" value="FMN_red"/>
    <property type="match status" value="1"/>
</dbReference>
<reference evidence="3" key="1">
    <citation type="journal article" date="2019" name="Int. J. Syst. Evol. Microbiol.">
        <title>The Global Catalogue of Microorganisms (GCM) 10K type strain sequencing project: providing services to taxonomists for standard genome sequencing and annotation.</title>
        <authorList>
            <consortium name="The Broad Institute Genomics Platform"/>
            <consortium name="The Broad Institute Genome Sequencing Center for Infectious Disease"/>
            <person name="Wu L."/>
            <person name="Ma J."/>
        </authorList>
    </citation>
    <scope>NUCLEOTIDE SEQUENCE [LARGE SCALE GENOMIC DNA]</scope>
    <source>
        <strain evidence="3">JCM 10303</strain>
    </source>
</reference>
<dbReference type="InterPro" id="IPR050712">
    <property type="entry name" value="NAD(P)H-dep_reductase"/>
</dbReference>
<dbReference type="InterPro" id="IPR029039">
    <property type="entry name" value="Flavoprotein-like_sf"/>
</dbReference>
<proteinExistence type="predicted"/>
<dbReference type="EMBL" id="BAAAGS010000017">
    <property type="protein sequence ID" value="GAA0528223.1"/>
    <property type="molecule type" value="Genomic_DNA"/>
</dbReference>
<evidence type="ECO:0000313" key="3">
    <source>
        <dbReference type="Proteomes" id="UP001500729"/>
    </source>
</evidence>
<comment type="caution">
    <text evidence="2">The sequence shown here is derived from an EMBL/GenBank/DDBJ whole genome shotgun (WGS) entry which is preliminary data.</text>
</comment>
<dbReference type="PANTHER" id="PTHR30543">
    <property type="entry name" value="CHROMATE REDUCTASE"/>
    <property type="match status" value="1"/>
</dbReference>
<dbReference type="RefSeq" id="WP_011873164.1">
    <property type="nucleotide sequence ID" value="NZ_BAAAGS010000017.1"/>
</dbReference>
<evidence type="ECO:0000259" key="1">
    <source>
        <dbReference type="Pfam" id="PF03358"/>
    </source>
</evidence>
<dbReference type="InterPro" id="IPR005025">
    <property type="entry name" value="FMN_Rdtase-like_dom"/>
</dbReference>
<gene>
    <name evidence="2" type="ORF">GCM10009533_29360</name>
</gene>
<evidence type="ECO:0000313" key="2">
    <source>
        <dbReference type="EMBL" id="GAA0528223.1"/>
    </source>
</evidence>
<sequence length="191" mass="19916">MGTTTACVLGISGSLRSASTNTALLRAAGALVDPAIGFRLWDELATIPPFDEDHEAEPPDPVLRMREAIDGAAALVIATPEYNGSIPGQLKNALDWASRPYGDSALTGKTTAVIGASPSDYGATWAQDALRRSLEAAGAHVLDTGVAVPRSDEAFDADGRLADAALHIELGEAVWTLTTAMTEKEGLCDVR</sequence>
<dbReference type="SUPFAM" id="SSF52218">
    <property type="entry name" value="Flavoproteins"/>
    <property type="match status" value="1"/>
</dbReference>
<accession>A0ABP3MUR9</accession>
<dbReference type="Proteomes" id="UP001500729">
    <property type="component" value="Unassembled WGS sequence"/>
</dbReference>
<feature type="domain" description="NADPH-dependent FMN reductase-like" evidence="1">
    <location>
        <begin position="8"/>
        <end position="149"/>
    </location>
</feature>
<dbReference type="PANTHER" id="PTHR30543:SF21">
    <property type="entry name" value="NAD(P)H-DEPENDENT FMN REDUCTASE LOT6"/>
    <property type="match status" value="1"/>
</dbReference>
<protein>
    <submittedName>
        <fullName evidence="2">NAD(P)H-dependent oxidoreductase</fullName>
    </submittedName>
</protein>
<organism evidence="2 3">
    <name type="scientific">Saccharopolyspora erythraea</name>
    <name type="common">Streptomyces erythraeus</name>
    <dbReference type="NCBI Taxonomy" id="1836"/>
    <lineage>
        <taxon>Bacteria</taxon>
        <taxon>Bacillati</taxon>
        <taxon>Actinomycetota</taxon>
        <taxon>Actinomycetes</taxon>
        <taxon>Pseudonocardiales</taxon>
        <taxon>Pseudonocardiaceae</taxon>
        <taxon>Saccharopolyspora</taxon>
    </lineage>
</organism>
<name>A0ABP3MUR9_SACER</name>
<keyword evidence="3" id="KW-1185">Reference proteome</keyword>
<dbReference type="Gene3D" id="3.40.50.360">
    <property type="match status" value="1"/>
</dbReference>